<evidence type="ECO:0008006" key="5">
    <source>
        <dbReference type="Google" id="ProtNLM"/>
    </source>
</evidence>
<dbReference type="Pfam" id="PF04325">
    <property type="entry name" value="DUF465"/>
    <property type="match status" value="1"/>
</dbReference>
<dbReference type="Gene3D" id="6.10.280.50">
    <property type="match status" value="1"/>
</dbReference>
<protein>
    <recommendedName>
        <fullName evidence="5">DUF465 domain-containing protein</fullName>
    </recommendedName>
</protein>
<name>A0A657PWV8_9GAMM</name>
<gene>
    <name evidence="1" type="ORF">B0D84_00630</name>
    <name evidence="2" type="ORF">C3L24_01955</name>
</gene>
<evidence type="ECO:0000313" key="2">
    <source>
        <dbReference type="EMBL" id="PUE05098.1"/>
    </source>
</evidence>
<accession>A0A657PWV8</accession>
<organism evidence="1 3">
    <name type="scientific">Candidatus Sedimenticola endophacoides</name>
    <dbReference type="NCBI Taxonomy" id="2548426"/>
    <lineage>
        <taxon>Bacteria</taxon>
        <taxon>Pseudomonadati</taxon>
        <taxon>Pseudomonadota</taxon>
        <taxon>Gammaproteobacteria</taxon>
        <taxon>Chromatiales</taxon>
        <taxon>Sedimenticolaceae</taxon>
        <taxon>Sedimenticola</taxon>
    </lineage>
</organism>
<keyword evidence="3" id="KW-1185">Reference proteome</keyword>
<dbReference type="InterPro" id="IPR007420">
    <property type="entry name" value="DUF465"/>
</dbReference>
<dbReference type="InterPro" id="IPR038444">
    <property type="entry name" value="DUF465_sf"/>
</dbReference>
<dbReference type="Proteomes" id="UP000250928">
    <property type="component" value="Unassembled WGS sequence"/>
</dbReference>
<evidence type="ECO:0000313" key="1">
    <source>
        <dbReference type="EMBL" id="OQX37414.1"/>
    </source>
</evidence>
<evidence type="ECO:0000313" key="4">
    <source>
        <dbReference type="Proteomes" id="UP000250928"/>
    </source>
</evidence>
<dbReference type="EMBL" id="MUIE01000055">
    <property type="protein sequence ID" value="OQX37414.1"/>
    <property type="molecule type" value="Genomic_DNA"/>
</dbReference>
<dbReference type="EMBL" id="PQCO01000098">
    <property type="protein sequence ID" value="PUE05098.1"/>
    <property type="molecule type" value="Genomic_DNA"/>
</dbReference>
<evidence type="ECO:0000313" key="3">
    <source>
        <dbReference type="Proteomes" id="UP000243361"/>
    </source>
</evidence>
<dbReference type="AlphaFoldDB" id="A0A657PWV8"/>
<sequence>MTLDNLSIDEMQSRLITLREEHRDLDDAILRLSSGPYINELQLRRLKKRKLFLKDAISRIETLLIPDLNA</sequence>
<reference evidence="1 3" key="1">
    <citation type="submission" date="2017-02" db="EMBL/GenBank/DDBJ databases">
        <title>Novel co-symbiosis in the unique lucinid bivalve Phacoides pectinatus.</title>
        <authorList>
            <person name="Lim S.J."/>
            <person name="Davis B.G."/>
            <person name="Gill D.E."/>
            <person name="Engel A.S."/>
            <person name="Anderson L.C."/>
            <person name="Campbell B.J."/>
        </authorList>
    </citation>
    <scope>NUCLEOTIDE SEQUENCE [LARGE SCALE GENOMIC DNA]</scope>
    <source>
        <strain evidence="1">LUC13016_P6</strain>
    </source>
</reference>
<comment type="caution">
    <text evidence="1">The sequence shown here is derived from an EMBL/GenBank/DDBJ whole genome shotgun (WGS) entry which is preliminary data.</text>
</comment>
<reference evidence="2 4" key="2">
    <citation type="submission" date="2018-01" db="EMBL/GenBank/DDBJ databases">
        <title>Novel co-symbiosis in the lucinid bivalve Phacoides pectinatus.</title>
        <authorList>
            <person name="Lim S.J."/>
            <person name="Davis B.G."/>
            <person name="Gill D.E."/>
            <person name="Engel A.S."/>
            <person name="Anderson L.C."/>
            <person name="Campbell B.J."/>
        </authorList>
    </citation>
    <scope>NUCLEOTIDE SEQUENCE [LARGE SCALE GENOMIC DNA]</scope>
    <source>
        <strain evidence="2">N3_P5</strain>
    </source>
</reference>
<dbReference type="Proteomes" id="UP000243361">
    <property type="component" value="Unassembled WGS sequence"/>
</dbReference>
<proteinExistence type="predicted"/>